<feature type="region of interest" description="Disordered" evidence="1">
    <location>
        <begin position="70"/>
        <end position="113"/>
    </location>
</feature>
<evidence type="ECO:0000256" key="1">
    <source>
        <dbReference type="SAM" id="MobiDB-lite"/>
    </source>
</evidence>
<comment type="caution">
    <text evidence="2">The sequence shown here is derived from an EMBL/GenBank/DDBJ whole genome shotgun (WGS) entry which is preliminary data.</text>
</comment>
<gene>
    <name evidence="2" type="ORF">NCGR_LOCUS11240</name>
</gene>
<evidence type="ECO:0000313" key="3">
    <source>
        <dbReference type="Proteomes" id="UP000604825"/>
    </source>
</evidence>
<dbReference type="PANTHER" id="PTHR37256">
    <property type="entry name" value="E1A-BINDING PROTEIN P400-LIKE"/>
    <property type="match status" value="1"/>
</dbReference>
<reference evidence="2" key="1">
    <citation type="submission" date="2020-10" db="EMBL/GenBank/DDBJ databases">
        <authorList>
            <person name="Han B."/>
            <person name="Lu T."/>
            <person name="Zhao Q."/>
            <person name="Huang X."/>
            <person name="Zhao Y."/>
        </authorList>
    </citation>
    <scope>NUCLEOTIDE SEQUENCE</scope>
</reference>
<dbReference type="PANTHER" id="PTHR37256:SF4">
    <property type="entry name" value="HYDROXYPROLINE-RICH GLYCOPROTEIN FAMILY PROTEIN"/>
    <property type="match status" value="1"/>
</dbReference>
<sequence length="435" mass="47260">MTNNTIPHDHHHHRLRPHHQEMDQLQALAVKPQVKRQARRRTHTSRPYQERLLNMAEARREIVTALKIHRASSTRHQQQSTYQHHHHEPPPHQPPLQQLQQQQQEEEQQQVQVQVAFHDRSQAAVDEEATLAHTTMSYAAASFANNPLCNSPPAHWIAAGSYCSPPPILRLPCDLTPPELPLPTAAMGGLVELEHYQYQGGLERLVRSLPAQPLGLNLSFQGFGVSVDDGAKDDCEDLLGLPLTQPSPAASYSYSPPAIETATTPACGHGSPSPALSATDAENEKHSVIDAPAAAAFVPVLLDGGEMMAQQASTGGEMQGVECSEAAAADVAAWWSKIFESGQRAPPNAEDVAAAGLPADWRWLCGDDDVGAAEQGAVTGGVPATMMHVHDGDYYSCCYEVDRSRSDDGEDVTLPCMDGIGDEVQGWDGEWFSCS</sequence>
<proteinExistence type="predicted"/>
<dbReference type="OrthoDB" id="692030at2759"/>
<organism evidence="2 3">
    <name type="scientific">Miscanthus lutarioriparius</name>
    <dbReference type="NCBI Taxonomy" id="422564"/>
    <lineage>
        <taxon>Eukaryota</taxon>
        <taxon>Viridiplantae</taxon>
        <taxon>Streptophyta</taxon>
        <taxon>Embryophyta</taxon>
        <taxon>Tracheophyta</taxon>
        <taxon>Spermatophyta</taxon>
        <taxon>Magnoliopsida</taxon>
        <taxon>Liliopsida</taxon>
        <taxon>Poales</taxon>
        <taxon>Poaceae</taxon>
        <taxon>PACMAD clade</taxon>
        <taxon>Panicoideae</taxon>
        <taxon>Andropogonodae</taxon>
        <taxon>Andropogoneae</taxon>
        <taxon>Saccharinae</taxon>
        <taxon>Miscanthus</taxon>
    </lineage>
</organism>
<name>A0A811N6G3_9POAL</name>
<feature type="region of interest" description="Disordered" evidence="1">
    <location>
        <begin position="263"/>
        <end position="283"/>
    </location>
</feature>
<evidence type="ECO:0000313" key="2">
    <source>
        <dbReference type="EMBL" id="CAD6217119.1"/>
    </source>
</evidence>
<dbReference type="Proteomes" id="UP000604825">
    <property type="component" value="Unassembled WGS sequence"/>
</dbReference>
<dbReference type="EMBL" id="CAJGYO010000003">
    <property type="protein sequence ID" value="CAD6217119.1"/>
    <property type="molecule type" value="Genomic_DNA"/>
</dbReference>
<accession>A0A811N6G3</accession>
<protein>
    <submittedName>
        <fullName evidence="2">Uncharacterized protein</fullName>
    </submittedName>
</protein>
<dbReference type="AlphaFoldDB" id="A0A811N6G3"/>
<feature type="compositionally biased region" description="Low complexity" evidence="1">
    <location>
        <begin position="95"/>
        <end position="113"/>
    </location>
</feature>
<keyword evidence="3" id="KW-1185">Reference proteome</keyword>